<name>A0A9K3GNL5_9EUKA</name>
<accession>A0A9K3GNL5</accession>
<evidence type="ECO:0000313" key="10">
    <source>
        <dbReference type="EMBL" id="GIQ88890.1"/>
    </source>
</evidence>
<comment type="caution">
    <text evidence="10">The sequence shown here is derived from an EMBL/GenBank/DDBJ whole genome shotgun (WGS) entry which is preliminary data.</text>
</comment>
<dbReference type="GO" id="GO:0030007">
    <property type="term" value="P:intracellular potassium ion homeostasis"/>
    <property type="evidence" value="ECO:0007669"/>
    <property type="project" value="TreeGrafter"/>
</dbReference>
<dbReference type="SUPFAM" id="SSF81660">
    <property type="entry name" value="Metal cation-transporting ATPase, ATP-binding domain N"/>
    <property type="match status" value="1"/>
</dbReference>
<dbReference type="FunFam" id="3.40.50.1000:FF:000083">
    <property type="entry name" value="Sodium/potassium-transporting ATPase subunit alpha"/>
    <property type="match status" value="1"/>
</dbReference>
<feature type="non-terminal residue" evidence="10">
    <location>
        <position position="1"/>
    </location>
</feature>
<dbReference type="GO" id="GO:0005524">
    <property type="term" value="F:ATP binding"/>
    <property type="evidence" value="ECO:0007669"/>
    <property type="project" value="UniProtKB-KW"/>
</dbReference>
<dbReference type="SUPFAM" id="SSF56784">
    <property type="entry name" value="HAD-like"/>
    <property type="match status" value="1"/>
</dbReference>
<evidence type="ECO:0000256" key="3">
    <source>
        <dbReference type="ARBA" id="ARBA00022692"/>
    </source>
</evidence>
<evidence type="ECO:0000256" key="9">
    <source>
        <dbReference type="SAM" id="Phobius"/>
    </source>
</evidence>
<dbReference type="InterPro" id="IPR036412">
    <property type="entry name" value="HAD-like_sf"/>
</dbReference>
<sequence length="410" mass="43771">MTVSHIAFNDYVMNVDCSFSTGTFEHKGNASRGTLSKIVRCCALCQRSSFDPLSPETNPLLRPVLGNASEAALLRYAEVSLPEDANGSAAYSAAHPKLAEIPFSSDIKYQVSIHSVPSLEGKDLCTFKGAPERVLSRCTHISLASGVVPLTQALRDSVMQHQRFCASLGERVLGLAEREIDNPNGENVYDPDTQGDDFAGLHDLTFLGLIALVDPPREAVPRAVRECRTAGVQVVMVTGDHAETAKAIAVQIGIINNPDAARVITGTELAGLDSEELKEVVRTCPELVFARTSPEQKLTIVRAFQAEGHIVCCSGDGVNDSPALSGADIGVAMASGSEVAREAGDMVLLDDSFASIVTGVKEGRIIFDNLKKSISYTITSNIPEILPFLTYIVLGMPLALSTILILCVDL</sequence>
<evidence type="ECO:0000256" key="4">
    <source>
        <dbReference type="ARBA" id="ARBA00022741"/>
    </source>
</evidence>
<dbReference type="Gene3D" id="3.40.1110.10">
    <property type="entry name" value="Calcium-transporting ATPase, cytoplasmic domain N"/>
    <property type="match status" value="1"/>
</dbReference>
<evidence type="ECO:0000256" key="1">
    <source>
        <dbReference type="ARBA" id="ARBA00004651"/>
    </source>
</evidence>
<proteinExistence type="predicted"/>
<dbReference type="GO" id="GO:1902600">
    <property type="term" value="P:proton transmembrane transport"/>
    <property type="evidence" value="ECO:0007669"/>
    <property type="project" value="TreeGrafter"/>
</dbReference>
<keyword evidence="5" id="KW-0067">ATP-binding</keyword>
<dbReference type="OrthoDB" id="3352408at2759"/>
<dbReference type="Pfam" id="PF13246">
    <property type="entry name" value="Cation_ATPase"/>
    <property type="match status" value="1"/>
</dbReference>
<evidence type="ECO:0000256" key="6">
    <source>
        <dbReference type="ARBA" id="ARBA00022967"/>
    </source>
</evidence>
<dbReference type="InterPro" id="IPR050510">
    <property type="entry name" value="Cation_transp_ATPase_P-type"/>
</dbReference>
<evidence type="ECO:0000256" key="2">
    <source>
        <dbReference type="ARBA" id="ARBA00022475"/>
    </source>
</evidence>
<keyword evidence="8 9" id="KW-0472">Membrane</keyword>
<keyword evidence="7 9" id="KW-1133">Transmembrane helix</keyword>
<evidence type="ECO:0000256" key="5">
    <source>
        <dbReference type="ARBA" id="ARBA00022840"/>
    </source>
</evidence>
<dbReference type="PANTHER" id="PTHR43294:SF21">
    <property type="entry name" value="CATION TRANSPORTING ATPASE"/>
    <property type="match status" value="1"/>
</dbReference>
<keyword evidence="3 9" id="KW-0812">Transmembrane</keyword>
<gene>
    <name evidence="10" type="ORF">KIPB_011240</name>
</gene>
<dbReference type="GO" id="GO:0016887">
    <property type="term" value="F:ATP hydrolysis activity"/>
    <property type="evidence" value="ECO:0007669"/>
    <property type="project" value="InterPro"/>
</dbReference>
<evidence type="ECO:0000313" key="11">
    <source>
        <dbReference type="Proteomes" id="UP000265618"/>
    </source>
</evidence>
<dbReference type="PRINTS" id="PR00119">
    <property type="entry name" value="CATATPASE"/>
</dbReference>
<dbReference type="Proteomes" id="UP000265618">
    <property type="component" value="Unassembled WGS sequence"/>
</dbReference>
<protein>
    <submittedName>
        <fullName evidence="10">P-type ATPase</fullName>
    </submittedName>
</protein>
<evidence type="ECO:0000256" key="7">
    <source>
        <dbReference type="ARBA" id="ARBA00022989"/>
    </source>
</evidence>
<keyword evidence="11" id="KW-1185">Reference proteome</keyword>
<dbReference type="GO" id="GO:0036376">
    <property type="term" value="P:sodium ion export across plasma membrane"/>
    <property type="evidence" value="ECO:0007669"/>
    <property type="project" value="TreeGrafter"/>
</dbReference>
<dbReference type="InterPro" id="IPR001757">
    <property type="entry name" value="P_typ_ATPase"/>
</dbReference>
<dbReference type="AlphaFoldDB" id="A0A9K3GNL5"/>
<keyword evidence="6" id="KW-1278">Translocase</keyword>
<dbReference type="EMBL" id="BDIP01004489">
    <property type="protein sequence ID" value="GIQ88890.1"/>
    <property type="molecule type" value="Genomic_DNA"/>
</dbReference>
<reference evidence="10 11" key="1">
    <citation type="journal article" date="2018" name="PLoS ONE">
        <title>The draft genome of Kipferlia bialata reveals reductive genome evolution in fornicate parasites.</title>
        <authorList>
            <person name="Tanifuji G."/>
            <person name="Takabayashi S."/>
            <person name="Kume K."/>
            <person name="Takagi M."/>
            <person name="Nakayama T."/>
            <person name="Kamikawa R."/>
            <person name="Inagaki Y."/>
            <person name="Hashimoto T."/>
        </authorList>
    </citation>
    <scope>NUCLEOTIDE SEQUENCE [LARGE SCALE GENOMIC DNA]</scope>
    <source>
        <strain evidence="10">NY0173</strain>
    </source>
</reference>
<organism evidence="10 11">
    <name type="scientific">Kipferlia bialata</name>
    <dbReference type="NCBI Taxonomy" id="797122"/>
    <lineage>
        <taxon>Eukaryota</taxon>
        <taxon>Metamonada</taxon>
        <taxon>Carpediemonas-like organisms</taxon>
        <taxon>Kipferlia</taxon>
    </lineage>
</organism>
<evidence type="ECO:0000256" key="8">
    <source>
        <dbReference type="ARBA" id="ARBA00023136"/>
    </source>
</evidence>
<comment type="subcellular location">
    <subcellularLocation>
        <location evidence="1">Cell membrane</location>
        <topology evidence="1">Multi-pass membrane protein</topology>
    </subcellularLocation>
</comment>
<dbReference type="NCBIfam" id="TIGR01494">
    <property type="entry name" value="ATPase_P-type"/>
    <property type="match status" value="1"/>
</dbReference>
<dbReference type="Gene3D" id="1.20.1110.10">
    <property type="entry name" value="Calcium-transporting ATPase, transmembrane domain"/>
    <property type="match status" value="1"/>
</dbReference>
<dbReference type="InterPro" id="IPR023214">
    <property type="entry name" value="HAD_sf"/>
</dbReference>
<dbReference type="GO" id="GO:0006883">
    <property type="term" value="P:intracellular sodium ion homeostasis"/>
    <property type="evidence" value="ECO:0007669"/>
    <property type="project" value="TreeGrafter"/>
</dbReference>
<dbReference type="PRINTS" id="PR00121">
    <property type="entry name" value="NAKATPASE"/>
</dbReference>
<dbReference type="Gene3D" id="3.40.50.1000">
    <property type="entry name" value="HAD superfamily/HAD-like"/>
    <property type="match status" value="1"/>
</dbReference>
<dbReference type="InterPro" id="IPR023299">
    <property type="entry name" value="ATPase_P-typ_cyto_dom_N"/>
</dbReference>
<keyword evidence="2" id="KW-1003">Cell membrane</keyword>
<dbReference type="GO" id="GO:0005391">
    <property type="term" value="F:P-type sodium:potassium-exchanging transporter activity"/>
    <property type="evidence" value="ECO:0007669"/>
    <property type="project" value="TreeGrafter"/>
</dbReference>
<dbReference type="GO" id="GO:0005886">
    <property type="term" value="C:plasma membrane"/>
    <property type="evidence" value="ECO:0007669"/>
    <property type="project" value="UniProtKB-SubCell"/>
</dbReference>
<dbReference type="PANTHER" id="PTHR43294">
    <property type="entry name" value="SODIUM/POTASSIUM-TRANSPORTING ATPASE SUBUNIT ALPHA"/>
    <property type="match status" value="1"/>
</dbReference>
<keyword evidence="4" id="KW-0547">Nucleotide-binding</keyword>
<dbReference type="GO" id="GO:1990573">
    <property type="term" value="P:potassium ion import across plasma membrane"/>
    <property type="evidence" value="ECO:0007669"/>
    <property type="project" value="TreeGrafter"/>
</dbReference>
<feature type="transmembrane region" description="Helical" evidence="9">
    <location>
        <begin position="388"/>
        <end position="408"/>
    </location>
</feature>